<dbReference type="AlphaFoldDB" id="A0A428JK72"/>
<evidence type="ECO:0000313" key="2">
    <source>
        <dbReference type="EMBL" id="RSK33189.1"/>
    </source>
</evidence>
<reference evidence="2 3" key="1">
    <citation type="submission" date="2018-12" db="EMBL/GenBank/DDBJ databases">
        <authorList>
            <person name="Feng G."/>
            <person name="Zhu H."/>
        </authorList>
    </citation>
    <scope>NUCLEOTIDE SEQUENCE [LARGE SCALE GENOMIC DNA]</scope>
    <source>
        <strain evidence="2 3">9PBR-2</strain>
    </source>
</reference>
<feature type="region of interest" description="Disordered" evidence="1">
    <location>
        <begin position="1"/>
        <end position="30"/>
    </location>
</feature>
<evidence type="ECO:0000256" key="1">
    <source>
        <dbReference type="SAM" id="MobiDB-lite"/>
    </source>
</evidence>
<dbReference type="OrthoDB" id="884666at2"/>
<keyword evidence="3" id="KW-1185">Reference proteome</keyword>
<name>A0A428JK72_9BACT</name>
<accession>A0A428JK72</accession>
<comment type="caution">
    <text evidence="2">The sequence shown here is derived from an EMBL/GenBank/DDBJ whole genome shotgun (WGS) entry which is preliminary data.</text>
</comment>
<dbReference type="RefSeq" id="WP_125429656.1">
    <property type="nucleotide sequence ID" value="NZ_RWIS01000006.1"/>
</dbReference>
<protein>
    <submittedName>
        <fullName evidence="2">Uncharacterized protein</fullName>
    </submittedName>
</protein>
<dbReference type="EMBL" id="RWIS01000006">
    <property type="protein sequence ID" value="RSK33189.1"/>
    <property type="molecule type" value="Genomic_DNA"/>
</dbReference>
<organism evidence="2 3">
    <name type="scientific">Hymenobacter metallilatus</name>
    <dbReference type="NCBI Taxonomy" id="2493666"/>
    <lineage>
        <taxon>Bacteria</taxon>
        <taxon>Pseudomonadati</taxon>
        <taxon>Bacteroidota</taxon>
        <taxon>Cytophagia</taxon>
        <taxon>Cytophagales</taxon>
        <taxon>Hymenobacteraceae</taxon>
        <taxon>Hymenobacter</taxon>
    </lineage>
</organism>
<gene>
    <name evidence="2" type="ORF">EI290_10770</name>
</gene>
<proteinExistence type="predicted"/>
<dbReference type="Proteomes" id="UP000280066">
    <property type="component" value="Unassembled WGS sequence"/>
</dbReference>
<sequence length="148" mass="16126">MATRKKSPQTLVLDPEYPTTAASPDHVPVGPDVESDVYSEVGAALCPNCGELLAWHEEPCRVVPGMDVPAEEEPAAQTSIIPSPPPSRFAYALGQPVQPAPDAPARPVIWRGQLKAREAADGLIRRVNVYRLDNGYWDCYYETDLQAA</sequence>
<evidence type="ECO:0000313" key="3">
    <source>
        <dbReference type="Proteomes" id="UP000280066"/>
    </source>
</evidence>